<evidence type="ECO:0000256" key="1">
    <source>
        <dbReference type="SAM" id="MobiDB-lite"/>
    </source>
</evidence>
<dbReference type="Pfam" id="PF09723">
    <property type="entry name" value="Zn_ribbon_8"/>
    <property type="match status" value="1"/>
</dbReference>
<feature type="domain" description="Putative regulatory protein FmdB zinc ribbon" evidence="2">
    <location>
        <begin position="18"/>
        <end position="60"/>
    </location>
</feature>
<keyword evidence="4" id="KW-1185">Reference proteome</keyword>
<dbReference type="EMBL" id="DF820456">
    <property type="protein sequence ID" value="GAK50643.1"/>
    <property type="molecule type" value="Genomic_DNA"/>
</dbReference>
<dbReference type="SMART" id="SM00834">
    <property type="entry name" value="CxxC_CXXC_SSSS"/>
    <property type="match status" value="1"/>
</dbReference>
<proteinExistence type="predicted"/>
<evidence type="ECO:0000313" key="3">
    <source>
        <dbReference type="EMBL" id="GAK50643.1"/>
    </source>
</evidence>
<accession>A0A0S6VYQ8</accession>
<protein>
    <recommendedName>
        <fullName evidence="2">Putative regulatory protein FmdB zinc ribbon domain-containing protein</fullName>
    </recommendedName>
</protein>
<dbReference type="STRING" id="1499966.U14_01876"/>
<evidence type="ECO:0000259" key="2">
    <source>
        <dbReference type="SMART" id="SM00834"/>
    </source>
</evidence>
<organism evidence="3">
    <name type="scientific">Candidatus Moduliflexus flocculans</name>
    <dbReference type="NCBI Taxonomy" id="1499966"/>
    <lineage>
        <taxon>Bacteria</taxon>
        <taxon>Candidatus Moduliflexota</taxon>
        <taxon>Candidatus Moduliflexia</taxon>
        <taxon>Candidatus Moduliflexales</taxon>
        <taxon>Candidatus Moduliflexaceae</taxon>
    </lineage>
</organism>
<reference evidence="3" key="1">
    <citation type="journal article" date="2015" name="PeerJ">
        <title>First genomic representation of candidate bacterial phylum KSB3 points to enhanced environmental sensing as a trigger of wastewater bulking.</title>
        <authorList>
            <person name="Sekiguchi Y."/>
            <person name="Ohashi A."/>
            <person name="Parks D.H."/>
            <person name="Yamauchi T."/>
            <person name="Tyson G.W."/>
            <person name="Hugenholtz P."/>
        </authorList>
    </citation>
    <scope>NUCLEOTIDE SEQUENCE [LARGE SCALE GENOMIC DNA]</scope>
</reference>
<dbReference type="Proteomes" id="UP000030700">
    <property type="component" value="Unassembled WGS sequence"/>
</dbReference>
<sequence length="84" mass="9036">MSIETVVSTDTLQGEKPMPIYEYTCTACHHRFSVLQRMGEGNEKLTCEKCGAPKPAKQFSTFASTNLGSASPSSNSAPTGSRFT</sequence>
<feature type="region of interest" description="Disordered" evidence="1">
    <location>
        <begin position="63"/>
        <end position="84"/>
    </location>
</feature>
<dbReference type="InterPro" id="IPR013429">
    <property type="entry name" value="Regulatory_FmdB_Zinc_ribbon"/>
</dbReference>
<dbReference type="HOGENOM" id="CLU_136025_4_1_0"/>
<dbReference type="AlphaFoldDB" id="A0A0S6VYQ8"/>
<evidence type="ECO:0000313" key="4">
    <source>
        <dbReference type="Proteomes" id="UP000030700"/>
    </source>
</evidence>
<name>A0A0S6VYQ8_9BACT</name>
<gene>
    <name evidence="3" type="ORF">U14_01876</name>
</gene>
<dbReference type="NCBIfam" id="TIGR02605">
    <property type="entry name" value="CxxC_CxxC_SSSS"/>
    <property type="match status" value="1"/>
</dbReference>